<evidence type="ECO:0000313" key="8">
    <source>
        <dbReference type="EMBL" id="SNR62784.1"/>
    </source>
</evidence>
<dbReference type="InterPro" id="IPR036259">
    <property type="entry name" value="MFS_trans_sf"/>
</dbReference>
<evidence type="ECO:0000256" key="1">
    <source>
        <dbReference type="ARBA" id="ARBA00004141"/>
    </source>
</evidence>
<feature type="transmembrane region" description="Helical" evidence="6">
    <location>
        <begin position="182"/>
        <end position="203"/>
    </location>
</feature>
<keyword evidence="4 6" id="KW-1133">Transmembrane helix</keyword>
<dbReference type="InterPro" id="IPR011701">
    <property type="entry name" value="MFS"/>
</dbReference>
<dbReference type="PANTHER" id="PTHR19432:SF35">
    <property type="entry name" value="SOLUTE CARRIER FAMILY 45 MEMBER 3 ISOFORM X1"/>
    <property type="match status" value="1"/>
</dbReference>
<dbReference type="AlphaFoldDB" id="A0A238XWP3"/>
<comment type="subcellular location">
    <subcellularLocation>
        <location evidence="1">Membrane</location>
        <topology evidence="1">Multi-pass membrane protein</topology>
    </subcellularLocation>
</comment>
<dbReference type="GO" id="GO:0022857">
    <property type="term" value="F:transmembrane transporter activity"/>
    <property type="evidence" value="ECO:0007669"/>
    <property type="project" value="InterPro"/>
</dbReference>
<feature type="transmembrane region" description="Helical" evidence="6">
    <location>
        <begin position="223"/>
        <end position="242"/>
    </location>
</feature>
<reference evidence="9" key="1">
    <citation type="submission" date="2017-06" db="EMBL/GenBank/DDBJ databases">
        <authorList>
            <person name="Varghese N."/>
            <person name="Submissions S."/>
        </authorList>
    </citation>
    <scope>NUCLEOTIDE SEQUENCE [LARGE SCALE GENOMIC DNA]</scope>
    <source>
        <strain evidence="9">DSM 27993</strain>
    </source>
</reference>
<evidence type="ECO:0000256" key="4">
    <source>
        <dbReference type="ARBA" id="ARBA00022989"/>
    </source>
</evidence>
<evidence type="ECO:0000256" key="2">
    <source>
        <dbReference type="ARBA" id="ARBA00022448"/>
    </source>
</evidence>
<feature type="transmembrane region" description="Helical" evidence="6">
    <location>
        <begin position="140"/>
        <end position="161"/>
    </location>
</feature>
<sequence length="483" mass="53565">MPCKSNFTTTIFFHTSQTQLKQFCFGLYYYLILTFMEKRKLSFWDIWNMSFGFLGIQMGFALQNANASRILQIFGADVHELSWFWIVAPLTGLIVQPIIGYYSDRTWTKLGRRRPYFLTGALLASMGLILMPNADMFTAFMPALWVGAGMLMIMDASFNVAMEPFRALVADLLPSDQRTLGFSIQTVLIGIGAVIGSWLPYVLTNWFGVLNESGPGEVPTNLLLSFIIGASVLVCSILITVFTTKEYSPEEMAQFSEADEEIEEESSSLFDIFSDFRKMPLTMKQLSSVQFFSWFGLFGMWVFSTPAIAHHVYGLALDDHGDAFQRAGDWVGILFGVYNGVSAIYAFFLPAIAKKLGRKMTYAIGLVFGGLGLISIYFVPNENWLFLSMFGIGIAWASILAMPYAILAGSIPAKKMGVYMGIFNFFIVLPQIINALIGGPIVKYVYGGNPIFALILSGVSLLIAAALVTKVKDVDDTVIITNN</sequence>
<feature type="transmembrane region" description="Helical" evidence="6">
    <location>
        <begin position="451"/>
        <end position="469"/>
    </location>
</feature>
<protein>
    <submittedName>
        <fullName evidence="8">Maltose/moltooligosaccharide transporter</fullName>
    </submittedName>
</protein>
<keyword evidence="3 6" id="KW-0812">Transmembrane</keyword>
<feature type="transmembrane region" description="Helical" evidence="6">
    <location>
        <begin position="20"/>
        <end position="36"/>
    </location>
</feature>
<proteinExistence type="predicted"/>
<evidence type="ECO:0000256" key="3">
    <source>
        <dbReference type="ARBA" id="ARBA00022692"/>
    </source>
</evidence>
<organism evidence="8 9">
    <name type="scientific">Lutibacter flavus</name>
    <dbReference type="NCBI Taxonomy" id="691689"/>
    <lineage>
        <taxon>Bacteria</taxon>
        <taxon>Pseudomonadati</taxon>
        <taxon>Bacteroidota</taxon>
        <taxon>Flavobacteriia</taxon>
        <taxon>Flavobacteriales</taxon>
        <taxon>Flavobacteriaceae</taxon>
        <taxon>Lutibacter</taxon>
    </lineage>
</organism>
<gene>
    <name evidence="8" type="ORF">SAMN04488111_2148</name>
</gene>
<dbReference type="PROSITE" id="PS50850">
    <property type="entry name" value="MFS"/>
    <property type="match status" value="1"/>
</dbReference>
<keyword evidence="9" id="KW-1185">Reference proteome</keyword>
<dbReference type="Gene3D" id="1.20.1250.20">
    <property type="entry name" value="MFS general substrate transporter like domains"/>
    <property type="match status" value="1"/>
</dbReference>
<dbReference type="Pfam" id="PF07690">
    <property type="entry name" value="MFS_1"/>
    <property type="match status" value="1"/>
</dbReference>
<dbReference type="SUPFAM" id="SSF103473">
    <property type="entry name" value="MFS general substrate transporter"/>
    <property type="match status" value="1"/>
</dbReference>
<keyword evidence="2" id="KW-0813">Transport</keyword>
<feature type="transmembrane region" description="Helical" evidence="6">
    <location>
        <begin position="333"/>
        <end position="353"/>
    </location>
</feature>
<feature type="transmembrane region" description="Helical" evidence="6">
    <location>
        <begin position="418"/>
        <end position="439"/>
    </location>
</feature>
<keyword evidence="5 6" id="KW-0472">Membrane</keyword>
<evidence type="ECO:0000259" key="7">
    <source>
        <dbReference type="PROSITE" id="PS50850"/>
    </source>
</evidence>
<dbReference type="EMBL" id="FZNX01000003">
    <property type="protein sequence ID" value="SNR62784.1"/>
    <property type="molecule type" value="Genomic_DNA"/>
</dbReference>
<feature type="transmembrane region" description="Helical" evidence="6">
    <location>
        <begin position="360"/>
        <end position="378"/>
    </location>
</feature>
<evidence type="ECO:0000256" key="5">
    <source>
        <dbReference type="ARBA" id="ARBA00023136"/>
    </source>
</evidence>
<dbReference type="PANTHER" id="PTHR19432">
    <property type="entry name" value="SUGAR TRANSPORTER"/>
    <property type="match status" value="1"/>
</dbReference>
<dbReference type="Proteomes" id="UP000198412">
    <property type="component" value="Unassembled WGS sequence"/>
</dbReference>
<accession>A0A238XWP3</accession>
<feature type="transmembrane region" description="Helical" evidence="6">
    <location>
        <begin position="291"/>
        <end position="313"/>
    </location>
</feature>
<dbReference type="InterPro" id="IPR020846">
    <property type="entry name" value="MFS_dom"/>
</dbReference>
<evidence type="ECO:0000313" key="9">
    <source>
        <dbReference type="Proteomes" id="UP000198412"/>
    </source>
</evidence>
<evidence type="ECO:0000256" key="6">
    <source>
        <dbReference type="SAM" id="Phobius"/>
    </source>
</evidence>
<feature type="domain" description="Major facilitator superfamily (MFS) profile" evidence="7">
    <location>
        <begin position="282"/>
        <end position="483"/>
    </location>
</feature>
<feature type="transmembrane region" description="Helical" evidence="6">
    <location>
        <begin position="115"/>
        <end position="134"/>
    </location>
</feature>
<feature type="transmembrane region" description="Helical" evidence="6">
    <location>
        <begin position="82"/>
        <end position="103"/>
    </location>
</feature>
<name>A0A238XWP3_9FLAO</name>
<dbReference type="GO" id="GO:0016020">
    <property type="term" value="C:membrane"/>
    <property type="evidence" value="ECO:0007669"/>
    <property type="project" value="UniProtKB-SubCell"/>
</dbReference>
<feature type="transmembrane region" description="Helical" evidence="6">
    <location>
        <begin position="43"/>
        <end position="62"/>
    </location>
</feature>
<feature type="transmembrane region" description="Helical" evidence="6">
    <location>
        <begin position="384"/>
        <end position="406"/>
    </location>
</feature>